<evidence type="ECO:0000313" key="1">
    <source>
        <dbReference type="Proteomes" id="UP000515154"/>
    </source>
</evidence>
<protein>
    <submittedName>
        <fullName evidence="2">Uncharacterized protein LOC118762697</fullName>
    </submittedName>
</protein>
<name>A0A7E6EPI6_9MOLL</name>
<dbReference type="KEGG" id="osn:118762697"/>
<dbReference type="AlphaFoldDB" id="A0A7E6EPI6"/>
<keyword evidence="1" id="KW-1185">Reference proteome</keyword>
<evidence type="ECO:0000313" key="2">
    <source>
        <dbReference type="RefSeq" id="XP_036357571.1"/>
    </source>
</evidence>
<dbReference type="RefSeq" id="XP_036357571.1">
    <property type="nucleotide sequence ID" value="XM_036501678.1"/>
</dbReference>
<gene>
    <name evidence="2" type="primary">LOC118762697</name>
</gene>
<organism evidence="1 2">
    <name type="scientific">Octopus sinensis</name>
    <name type="common">East Asian common octopus</name>
    <dbReference type="NCBI Taxonomy" id="2607531"/>
    <lineage>
        <taxon>Eukaryota</taxon>
        <taxon>Metazoa</taxon>
        <taxon>Spiralia</taxon>
        <taxon>Lophotrochozoa</taxon>
        <taxon>Mollusca</taxon>
        <taxon>Cephalopoda</taxon>
        <taxon>Coleoidea</taxon>
        <taxon>Octopodiformes</taxon>
        <taxon>Octopoda</taxon>
        <taxon>Incirrata</taxon>
        <taxon>Octopodidae</taxon>
        <taxon>Octopus</taxon>
    </lineage>
</organism>
<reference evidence="2" key="1">
    <citation type="submission" date="2025-08" db="UniProtKB">
        <authorList>
            <consortium name="RefSeq"/>
        </authorList>
    </citation>
    <scope>IDENTIFICATION</scope>
</reference>
<accession>A0A7E6EPI6</accession>
<sequence>MSTNAKKIEEVQELEMPFKLRERQFSLILSRPSLFYGLPKIHKNLHICKTCKVSPSLCIKVPPHTDLKLRHIIAGPACQTHSLINFLDILLKPFLKYVKSFIRDDLDMLNYLPNTINEGTLLVSFDVVNLYTNIPHDYGIEAITFWLEKYSEGIPGRINHRLIIAALKFILLNNYIMFHTVYYRQKCGIAMGTRATPAIANLEWVT</sequence>
<dbReference type="Proteomes" id="UP000515154">
    <property type="component" value="Linkage group LG3"/>
</dbReference>
<dbReference type="PANTHER" id="PTHR21301:SF10">
    <property type="entry name" value="REVERSE TRANSCRIPTASE DOMAIN-CONTAINING PROTEIN"/>
    <property type="match status" value="1"/>
</dbReference>
<proteinExistence type="predicted"/>
<dbReference type="PANTHER" id="PTHR21301">
    <property type="entry name" value="REVERSE TRANSCRIPTASE"/>
    <property type="match status" value="1"/>
</dbReference>